<accession>R0HXQ0</accession>
<dbReference type="AlphaFoldDB" id="R0HXQ0"/>
<dbReference type="InterPro" id="IPR012337">
    <property type="entry name" value="RNaseH-like_sf"/>
</dbReference>
<feature type="compositionally biased region" description="Basic and acidic residues" evidence="1">
    <location>
        <begin position="73"/>
        <end position="83"/>
    </location>
</feature>
<feature type="compositionally biased region" description="Acidic residues" evidence="1">
    <location>
        <begin position="553"/>
        <end position="590"/>
    </location>
</feature>
<gene>
    <name evidence="3" type="ORF">CARUB_v10025097mg</name>
</gene>
<dbReference type="eggNOG" id="ENOG502QUNQ">
    <property type="taxonomic scope" value="Eukaryota"/>
</dbReference>
<name>R0HXQ0_9BRAS</name>
<dbReference type="SUPFAM" id="SSF53098">
    <property type="entry name" value="Ribonuclease H-like"/>
    <property type="match status" value="1"/>
</dbReference>
<feature type="domain" description="DUF659" evidence="2">
    <location>
        <begin position="185"/>
        <end position="333"/>
    </location>
</feature>
<dbReference type="EMBL" id="KB870808">
    <property type="protein sequence ID" value="EOA28853.1"/>
    <property type="molecule type" value="Genomic_DNA"/>
</dbReference>
<dbReference type="PANTHER" id="PTHR32166">
    <property type="entry name" value="OSJNBA0013A04.12 PROTEIN"/>
    <property type="match status" value="1"/>
</dbReference>
<feature type="region of interest" description="Disordered" evidence="1">
    <location>
        <begin position="73"/>
        <end position="96"/>
    </location>
</feature>
<dbReference type="Proteomes" id="UP000029121">
    <property type="component" value="Unassembled WGS sequence"/>
</dbReference>
<dbReference type="STRING" id="81985.R0HXQ0"/>
<protein>
    <recommendedName>
        <fullName evidence="2">DUF659 domain-containing protein</fullName>
    </recommendedName>
</protein>
<feature type="compositionally biased region" description="Basic and acidic residues" evidence="1">
    <location>
        <begin position="591"/>
        <end position="600"/>
    </location>
</feature>
<feature type="compositionally biased region" description="Acidic residues" evidence="1">
    <location>
        <begin position="86"/>
        <end position="95"/>
    </location>
</feature>
<dbReference type="InterPro" id="IPR007021">
    <property type="entry name" value="DUF659"/>
</dbReference>
<evidence type="ECO:0000259" key="2">
    <source>
        <dbReference type="Pfam" id="PF04937"/>
    </source>
</evidence>
<evidence type="ECO:0000313" key="4">
    <source>
        <dbReference type="Proteomes" id="UP000029121"/>
    </source>
</evidence>
<feature type="compositionally biased region" description="Basic residues" evidence="1">
    <location>
        <begin position="537"/>
        <end position="546"/>
    </location>
</feature>
<feature type="non-terminal residue" evidence="3">
    <location>
        <position position="1"/>
    </location>
</feature>
<proteinExistence type="predicted"/>
<dbReference type="PANTHER" id="PTHR32166:SF122">
    <property type="entry name" value="OS09G0499600 PROTEIN"/>
    <property type="match status" value="1"/>
</dbReference>
<keyword evidence="4" id="KW-1185">Reference proteome</keyword>
<evidence type="ECO:0000256" key="1">
    <source>
        <dbReference type="SAM" id="MobiDB-lite"/>
    </source>
</evidence>
<evidence type="ECO:0000313" key="3">
    <source>
        <dbReference type="EMBL" id="EOA28853.1"/>
    </source>
</evidence>
<feature type="region of interest" description="Disordered" evidence="1">
    <location>
        <begin position="528"/>
        <end position="600"/>
    </location>
</feature>
<sequence length="600" mass="69073">IYFQVLGSIRSLDPSFEKASRIEINRRSRVECCSLDNKAKHLVGGFRNATKCKHVQDWVEKLLRDYKMKKEAQKQARNMDHQPEVGADDEYDEGEPSASALLSKKRKIKGPLDKYVTIPPRDVLQGRKERKCIFGACDKEQRNIVCLGIARWFYDAGLSFNAVTYPSWNEMCELIGLYGPGLKTPSMWEVREPLLKREKANVGAKLLKNKKEWSNKGCSLMSNGWRDPVSKKDIVKFLVNSTKGSVFLKSMDVSEVVKDARLLFELLYKMVKEVREHNVVQVVTDNASNYIKAGKYLMDERRHLYWTPCAAHCIDLMLEDIASLLAVKNAMKKCMFMNNFIYGRVPIVNMMRRFTSNRNLHRPVITRFATSFITMSQFHKKLITSTEWDESKWPKDYGGKKLATPLVKVLRMVDAEKKPAMGYIYAAMDRAKEAISLSCNNREEKYKEAFGIIDKRWECQLHHSLHAAGYFLNPAMQYKYQADVNTEEVMNGLLNCIDRLVPDTKVQSAILNELYLFKNAVGKRDRRKGVASSSARGGKRTVRVTPRRRDLQLVDEEDSKDEENDVDLEDEGKEEDDDLGYDSNEEYLGNEEDHSNEDLL</sequence>
<organism evidence="3 4">
    <name type="scientific">Capsella rubella</name>
    <dbReference type="NCBI Taxonomy" id="81985"/>
    <lineage>
        <taxon>Eukaryota</taxon>
        <taxon>Viridiplantae</taxon>
        <taxon>Streptophyta</taxon>
        <taxon>Embryophyta</taxon>
        <taxon>Tracheophyta</taxon>
        <taxon>Spermatophyta</taxon>
        <taxon>Magnoliopsida</taxon>
        <taxon>eudicotyledons</taxon>
        <taxon>Gunneridae</taxon>
        <taxon>Pentapetalae</taxon>
        <taxon>rosids</taxon>
        <taxon>malvids</taxon>
        <taxon>Brassicales</taxon>
        <taxon>Brassicaceae</taxon>
        <taxon>Camelineae</taxon>
        <taxon>Capsella</taxon>
    </lineage>
</organism>
<dbReference type="Pfam" id="PF04937">
    <property type="entry name" value="DUF659"/>
    <property type="match status" value="1"/>
</dbReference>
<reference evidence="4" key="1">
    <citation type="journal article" date="2013" name="Nat. Genet.">
        <title>The Capsella rubella genome and the genomic consequences of rapid mating system evolution.</title>
        <authorList>
            <person name="Slotte T."/>
            <person name="Hazzouri K.M."/>
            <person name="Agren J.A."/>
            <person name="Koenig D."/>
            <person name="Maumus F."/>
            <person name="Guo Y.L."/>
            <person name="Steige K."/>
            <person name="Platts A.E."/>
            <person name="Escobar J.S."/>
            <person name="Newman L.K."/>
            <person name="Wang W."/>
            <person name="Mandakova T."/>
            <person name="Vello E."/>
            <person name="Smith L.M."/>
            <person name="Henz S.R."/>
            <person name="Steffen J."/>
            <person name="Takuno S."/>
            <person name="Brandvain Y."/>
            <person name="Coop G."/>
            <person name="Andolfatto P."/>
            <person name="Hu T.T."/>
            <person name="Blanchette M."/>
            <person name="Clark R.M."/>
            <person name="Quesneville H."/>
            <person name="Nordborg M."/>
            <person name="Gaut B.S."/>
            <person name="Lysak M.A."/>
            <person name="Jenkins J."/>
            <person name="Grimwood J."/>
            <person name="Chapman J."/>
            <person name="Prochnik S."/>
            <person name="Shu S."/>
            <person name="Rokhsar D."/>
            <person name="Schmutz J."/>
            <person name="Weigel D."/>
            <person name="Wright S.I."/>
        </authorList>
    </citation>
    <scope>NUCLEOTIDE SEQUENCE [LARGE SCALE GENOMIC DNA]</scope>
    <source>
        <strain evidence="4">cv. Monte Gargano</strain>
    </source>
</reference>